<dbReference type="InterPro" id="IPR002781">
    <property type="entry name" value="TM_pro_TauE-like"/>
</dbReference>
<protein>
    <recommendedName>
        <fullName evidence="6">Probable membrane transporter protein</fullName>
    </recommendedName>
</protein>
<gene>
    <name evidence="7" type="ORF">CKO40_03625</name>
</gene>
<sequence>MATGVNRIEAIQMDPFQDIGIGLVLLTFAASFAACFFSSLSGGGAGLILLPVLLFTGLPFINALASHKLAVGFIGIGSTLRYVRERLIDWRVFWWTALVGLPFVVLGTRFAAAVPGEVMEPLVGGVIIAMVGITLARKAAPNVFDPARLSPRLLLIGSALLIPAAFYSGWISAGSGVFTTFIYLWLLRYDQLHATSMTLAANGIFWNGVGAVAHVFMGHVIWPLAPGLIAGALLGSYLGASFGIKRGNRFLRFMFLGTAAVTGVLLLWPTVRGWL</sequence>
<evidence type="ECO:0000313" key="8">
    <source>
        <dbReference type="Proteomes" id="UP001296776"/>
    </source>
</evidence>
<dbReference type="PANTHER" id="PTHR43701:SF2">
    <property type="entry name" value="MEMBRANE TRANSPORTER PROTEIN YJNA-RELATED"/>
    <property type="match status" value="1"/>
</dbReference>
<keyword evidence="8" id="KW-1185">Reference proteome</keyword>
<feature type="transmembrane region" description="Helical" evidence="6">
    <location>
        <begin position="60"/>
        <end position="80"/>
    </location>
</feature>
<reference evidence="7" key="1">
    <citation type="submission" date="2017-08" db="EMBL/GenBank/DDBJ databases">
        <authorList>
            <person name="Imhoff J.F."/>
            <person name="Rahn T."/>
            <person name="Kuenzel S."/>
            <person name="Neulinger S.C."/>
        </authorList>
    </citation>
    <scope>NUCLEOTIDE SEQUENCE</scope>
    <source>
        <strain evidence="7">DSM 11080</strain>
    </source>
</reference>
<dbReference type="AlphaFoldDB" id="A0AAJ0U1Q7"/>
<evidence type="ECO:0000256" key="4">
    <source>
        <dbReference type="ARBA" id="ARBA00022989"/>
    </source>
</evidence>
<dbReference type="Proteomes" id="UP001296776">
    <property type="component" value="Unassembled WGS sequence"/>
</dbReference>
<dbReference type="PROSITE" id="PS51257">
    <property type="entry name" value="PROKAR_LIPOPROTEIN"/>
    <property type="match status" value="1"/>
</dbReference>
<evidence type="ECO:0000256" key="3">
    <source>
        <dbReference type="ARBA" id="ARBA00022692"/>
    </source>
</evidence>
<dbReference type="InterPro" id="IPR051598">
    <property type="entry name" value="TSUP/Inactive_protease-like"/>
</dbReference>
<feature type="transmembrane region" description="Helical" evidence="6">
    <location>
        <begin position="118"/>
        <end position="140"/>
    </location>
</feature>
<proteinExistence type="inferred from homology"/>
<feature type="transmembrane region" description="Helical" evidence="6">
    <location>
        <begin position="152"/>
        <end position="185"/>
    </location>
</feature>
<keyword evidence="6" id="KW-1003">Cell membrane</keyword>
<dbReference type="PANTHER" id="PTHR43701">
    <property type="entry name" value="MEMBRANE TRANSPORTER PROTEIN MJ0441-RELATED"/>
    <property type="match status" value="1"/>
</dbReference>
<feature type="transmembrane region" description="Helical" evidence="6">
    <location>
        <begin position="92"/>
        <end position="112"/>
    </location>
</feature>
<reference evidence="7" key="2">
    <citation type="journal article" date="2020" name="Microorganisms">
        <title>Osmotic Adaptation and Compatible Solute Biosynthesis of Phototrophic Bacteria as Revealed from Genome Analyses.</title>
        <authorList>
            <person name="Imhoff J.F."/>
            <person name="Rahn T."/>
            <person name="Kunzel S."/>
            <person name="Keller A."/>
            <person name="Neulinger S.C."/>
        </authorList>
    </citation>
    <scope>NUCLEOTIDE SEQUENCE</scope>
    <source>
        <strain evidence="7">DSM 11080</strain>
    </source>
</reference>
<evidence type="ECO:0000256" key="1">
    <source>
        <dbReference type="ARBA" id="ARBA00004141"/>
    </source>
</evidence>
<keyword evidence="4 6" id="KW-1133">Transmembrane helix</keyword>
<accession>A0AAJ0U1Q7</accession>
<dbReference type="EMBL" id="NRSJ01000004">
    <property type="protein sequence ID" value="MBK1703659.1"/>
    <property type="molecule type" value="Genomic_DNA"/>
</dbReference>
<comment type="similarity">
    <text evidence="2 6">Belongs to the 4-toluene sulfonate uptake permease (TSUP) (TC 2.A.102) family.</text>
</comment>
<evidence type="ECO:0000256" key="5">
    <source>
        <dbReference type="ARBA" id="ARBA00023136"/>
    </source>
</evidence>
<dbReference type="Pfam" id="PF01925">
    <property type="entry name" value="TauE"/>
    <property type="match status" value="1"/>
</dbReference>
<feature type="transmembrane region" description="Helical" evidence="6">
    <location>
        <begin position="205"/>
        <end position="238"/>
    </location>
</feature>
<evidence type="ECO:0000313" key="7">
    <source>
        <dbReference type="EMBL" id="MBK1703659.1"/>
    </source>
</evidence>
<comment type="subcellular location">
    <subcellularLocation>
        <location evidence="6">Cell membrane</location>
        <topology evidence="6">Multi-pass membrane protein</topology>
    </subcellularLocation>
    <subcellularLocation>
        <location evidence="1">Membrane</location>
        <topology evidence="1">Multi-pass membrane protein</topology>
    </subcellularLocation>
</comment>
<feature type="transmembrane region" description="Helical" evidence="6">
    <location>
        <begin position="250"/>
        <end position="271"/>
    </location>
</feature>
<organism evidence="7 8">
    <name type="scientific">Halochromatium glycolicum</name>
    <dbReference type="NCBI Taxonomy" id="85075"/>
    <lineage>
        <taxon>Bacteria</taxon>
        <taxon>Pseudomonadati</taxon>
        <taxon>Pseudomonadota</taxon>
        <taxon>Gammaproteobacteria</taxon>
        <taxon>Chromatiales</taxon>
        <taxon>Chromatiaceae</taxon>
        <taxon>Halochromatium</taxon>
    </lineage>
</organism>
<dbReference type="GO" id="GO:0005886">
    <property type="term" value="C:plasma membrane"/>
    <property type="evidence" value="ECO:0007669"/>
    <property type="project" value="UniProtKB-SubCell"/>
</dbReference>
<evidence type="ECO:0000256" key="6">
    <source>
        <dbReference type="RuleBase" id="RU363041"/>
    </source>
</evidence>
<feature type="transmembrane region" description="Helical" evidence="6">
    <location>
        <begin position="21"/>
        <end position="54"/>
    </location>
</feature>
<keyword evidence="3 6" id="KW-0812">Transmembrane</keyword>
<comment type="caution">
    <text evidence="7">The sequence shown here is derived from an EMBL/GenBank/DDBJ whole genome shotgun (WGS) entry which is preliminary data.</text>
</comment>
<name>A0AAJ0U1Q7_9GAMM</name>
<evidence type="ECO:0000256" key="2">
    <source>
        <dbReference type="ARBA" id="ARBA00009142"/>
    </source>
</evidence>
<keyword evidence="5 6" id="KW-0472">Membrane</keyword>